<dbReference type="Proteomes" id="UP001431429">
    <property type="component" value="Unassembled WGS sequence"/>
</dbReference>
<keyword evidence="2" id="KW-0812">Transmembrane</keyword>
<evidence type="ECO:0000313" key="4">
    <source>
        <dbReference type="Proteomes" id="UP001431429"/>
    </source>
</evidence>
<feature type="region of interest" description="Disordered" evidence="1">
    <location>
        <begin position="267"/>
        <end position="297"/>
    </location>
</feature>
<protein>
    <submittedName>
        <fullName evidence="3">TIGR04222 domain-containing membrane protein</fullName>
    </submittedName>
</protein>
<evidence type="ECO:0000256" key="2">
    <source>
        <dbReference type="SAM" id="Phobius"/>
    </source>
</evidence>
<evidence type="ECO:0000256" key="1">
    <source>
        <dbReference type="SAM" id="MobiDB-lite"/>
    </source>
</evidence>
<organism evidence="3 4">
    <name type="scientific">Streptomyces albipurpureus</name>
    <dbReference type="NCBI Taxonomy" id="2897419"/>
    <lineage>
        <taxon>Bacteria</taxon>
        <taxon>Bacillati</taxon>
        <taxon>Actinomycetota</taxon>
        <taxon>Actinomycetes</taxon>
        <taxon>Kitasatosporales</taxon>
        <taxon>Streptomycetaceae</taxon>
        <taxon>Streptomyces</taxon>
    </lineage>
</organism>
<dbReference type="NCBIfam" id="TIGR04222">
    <property type="entry name" value="near_uncomplex"/>
    <property type="match status" value="1"/>
</dbReference>
<proteinExistence type="predicted"/>
<feature type="transmembrane region" description="Helical" evidence="2">
    <location>
        <begin position="6"/>
        <end position="25"/>
    </location>
</feature>
<gene>
    <name evidence="3" type="ORF">NBG84_16820</name>
</gene>
<name>A0ABT0URC1_9ACTN</name>
<accession>A0ABT0URC1</accession>
<comment type="caution">
    <text evidence="3">The sequence shown here is derived from an EMBL/GenBank/DDBJ whole genome shotgun (WGS) entry which is preliminary data.</text>
</comment>
<sequence length="297" mass="32391">MEMWQGNVVGVLVALAAVGALATAGRRLRSAHRAMHARIEPLRPVDTPLDLYELAYLRGGGRRVAAVALVRMHAEGRLSVRRRAASWITVVPSDEPRDGVEAAVLKALAGQRNDDGWSPWPVELFDSDPPLRDIRERLVLGGLLRDQSAPIGVLHHHPVSRSYYRARHRFARTQRWVPAFAVAGAVVALLWHAYLPLLLYPPLLWAGWRHRNRYDDDTRSFGEVTPAGRAATLAAETARGLATVGGGQIRDVALVGPDALPAQHILCPPPARSSRPPERRPEPPPVVIDGSPGLGGL</sequence>
<dbReference type="InterPro" id="IPR026467">
    <property type="entry name" value="Ser/Gly_Cys_C_dom"/>
</dbReference>
<keyword evidence="2" id="KW-1133">Transmembrane helix</keyword>
<dbReference type="EMBL" id="JAMQAW010000012">
    <property type="protein sequence ID" value="MCM2389933.1"/>
    <property type="molecule type" value="Genomic_DNA"/>
</dbReference>
<dbReference type="RefSeq" id="WP_250920273.1">
    <property type="nucleotide sequence ID" value="NZ_JAMQAW010000012.1"/>
</dbReference>
<keyword evidence="4" id="KW-1185">Reference proteome</keyword>
<keyword evidence="2" id="KW-0472">Membrane</keyword>
<reference evidence="3" key="1">
    <citation type="submission" date="2022-06" db="EMBL/GenBank/DDBJ databases">
        <title>Genome public.</title>
        <authorList>
            <person name="Sun Q."/>
        </authorList>
    </citation>
    <scope>NUCLEOTIDE SEQUENCE</scope>
    <source>
        <strain evidence="3">CWNU-1</strain>
    </source>
</reference>
<feature type="transmembrane region" description="Helical" evidence="2">
    <location>
        <begin position="176"/>
        <end position="195"/>
    </location>
</feature>
<evidence type="ECO:0000313" key="3">
    <source>
        <dbReference type="EMBL" id="MCM2389933.1"/>
    </source>
</evidence>